<feature type="region of interest" description="Disordered" evidence="1">
    <location>
        <begin position="113"/>
        <end position="135"/>
    </location>
</feature>
<gene>
    <name evidence="2" type="ORF">G5I_08949</name>
</gene>
<evidence type="ECO:0000256" key="1">
    <source>
        <dbReference type="SAM" id="MobiDB-lite"/>
    </source>
</evidence>
<accession>F4WSW2</accession>
<evidence type="ECO:0000313" key="3">
    <source>
        <dbReference type="Proteomes" id="UP000007755"/>
    </source>
</evidence>
<protein>
    <submittedName>
        <fullName evidence="2">Uncharacterized protein</fullName>
    </submittedName>
</protein>
<organism evidence="3">
    <name type="scientific">Acromyrmex echinatior</name>
    <name type="common">Panamanian leafcutter ant</name>
    <name type="synonym">Acromyrmex octospinosus echinatior</name>
    <dbReference type="NCBI Taxonomy" id="103372"/>
    <lineage>
        <taxon>Eukaryota</taxon>
        <taxon>Metazoa</taxon>
        <taxon>Ecdysozoa</taxon>
        <taxon>Arthropoda</taxon>
        <taxon>Hexapoda</taxon>
        <taxon>Insecta</taxon>
        <taxon>Pterygota</taxon>
        <taxon>Neoptera</taxon>
        <taxon>Endopterygota</taxon>
        <taxon>Hymenoptera</taxon>
        <taxon>Apocrita</taxon>
        <taxon>Aculeata</taxon>
        <taxon>Formicoidea</taxon>
        <taxon>Formicidae</taxon>
        <taxon>Myrmicinae</taxon>
        <taxon>Acromyrmex</taxon>
    </lineage>
</organism>
<keyword evidence="3" id="KW-1185">Reference proteome</keyword>
<dbReference type="AlphaFoldDB" id="F4WSW2"/>
<evidence type="ECO:0000313" key="2">
    <source>
        <dbReference type="EMBL" id="EGI62710.1"/>
    </source>
</evidence>
<dbReference type="Proteomes" id="UP000007755">
    <property type="component" value="Unassembled WGS sequence"/>
</dbReference>
<dbReference type="InParanoid" id="F4WSW2"/>
<dbReference type="EMBL" id="GL888329">
    <property type="protein sequence ID" value="EGI62710.1"/>
    <property type="molecule type" value="Genomic_DNA"/>
</dbReference>
<reference evidence="2" key="1">
    <citation type="submission" date="2011-02" db="EMBL/GenBank/DDBJ databases">
        <title>The genome of the leaf-cutting ant Acromyrmex echinatior suggests key adaptations to social evolution and fungus farming.</title>
        <authorList>
            <person name="Nygaard S."/>
            <person name="Zhang G."/>
        </authorList>
    </citation>
    <scope>NUCLEOTIDE SEQUENCE</scope>
</reference>
<name>F4WSW2_ACREC</name>
<sequence length="178" mass="19260">MLIAMAARVRRGRHFQDPNCPEVEPLDGATSSGTSIVGGGGPLKAVGVKLALPTMTSPLREEEERRREESVYPSVRKEEVKGRCPVLASVWLSLPRGKNTDRALFYKGGYSDYSESDTSDSMCESNRPSGKTPRPDLSLRAISTFQIAGLYVNTGSCLSYSQVLCDSSGKTVMHLKGG</sequence>
<proteinExistence type="predicted"/>